<keyword evidence="1" id="KW-1133">Transmembrane helix</keyword>
<evidence type="ECO:0000313" key="2">
    <source>
        <dbReference type="EMBL" id="PJC34355.1"/>
    </source>
</evidence>
<dbReference type="AlphaFoldDB" id="A0A2M8F4Y0"/>
<evidence type="ECO:0008006" key="4">
    <source>
        <dbReference type="Google" id="ProtNLM"/>
    </source>
</evidence>
<sequence>MDKQKTIHTHKQIAVSWPRVFLAIALITTVVGALFATKTLANIEKKIEEAKEDDRPANLELTKITISDCVDCFNVDDAIAQLKKQNVSISEEKTIAYDSPEGKALIEQFDIKRVPTYILTGEVAKKSFEGFAESNGTLQEKTFVFTNVPPVFVDTQTQKEMGKVTVTYLTDSSCPQCMNPTFTIEAYKNAGIQITEEKEIEWSSSEGQSLINKYKITKVPTFLLSSDIGFYEEVKNNWDRIGTIEQDETYIARNLFLPYRDIEKGEVLGLIDVVYLTDSTCPDCYSPQDTHKNILTQGFGVGIRSERTVDTFSIEGKRLVNHYNITSVPTVLLSPEVDPYANLKSVWPNVGTVEEDGWYVFRTVQQVGNIIYKDLSTNQVIRPAQPTANTNQ</sequence>
<organism evidence="2 3">
    <name type="scientific">Candidatus Roizmanbacteria bacterium CG_4_9_14_0_2_um_filter_39_13</name>
    <dbReference type="NCBI Taxonomy" id="1974839"/>
    <lineage>
        <taxon>Bacteria</taxon>
        <taxon>Candidatus Roizmaniibacteriota</taxon>
    </lineage>
</organism>
<keyword evidence="1" id="KW-0812">Transmembrane</keyword>
<keyword evidence="1" id="KW-0472">Membrane</keyword>
<comment type="caution">
    <text evidence="2">The sequence shown here is derived from an EMBL/GenBank/DDBJ whole genome shotgun (WGS) entry which is preliminary data.</text>
</comment>
<gene>
    <name evidence="2" type="ORF">CO051_00055</name>
</gene>
<dbReference type="EMBL" id="PFSC01000002">
    <property type="protein sequence ID" value="PJC34355.1"/>
    <property type="molecule type" value="Genomic_DNA"/>
</dbReference>
<protein>
    <recommendedName>
        <fullName evidence="4">Thioredoxin domain-containing protein</fullName>
    </recommendedName>
</protein>
<reference evidence="3" key="1">
    <citation type="submission" date="2017-09" db="EMBL/GenBank/DDBJ databases">
        <title>Depth-based differentiation of microbial function through sediment-hosted aquifers and enrichment of novel symbionts in the deep terrestrial subsurface.</title>
        <authorList>
            <person name="Probst A.J."/>
            <person name="Ladd B."/>
            <person name="Jarett J.K."/>
            <person name="Geller-Mcgrath D.E."/>
            <person name="Sieber C.M.K."/>
            <person name="Emerson J.B."/>
            <person name="Anantharaman K."/>
            <person name="Thomas B.C."/>
            <person name="Malmstrom R."/>
            <person name="Stieglmeier M."/>
            <person name="Klingl A."/>
            <person name="Woyke T."/>
            <person name="Ryan C.M."/>
            <person name="Banfield J.F."/>
        </authorList>
    </citation>
    <scope>NUCLEOTIDE SEQUENCE [LARGE SCALE GENOMIC DNA]</scope>
</reference>
<proteinExistence type="predicted"/>
<dbReference type="Gene3D" id="3.40.30.10">
    <property type="entry name" value="Glutaredoxin"/>
    <property type="match status" value="2"/>
</dbReference>
<dbReference type="Proteomes" id="UP000231383">
    <property type="component" value="Unassembled WGS sequence"/>
</dbReference>
<evidence type="ECO:0000256" key="1">
    <source>
        <dbReference type="SAM" id="Phobius"/>
    </source>
</evidence>
<name>A0A2M8F4Y0_9BACT</name>
<feature type="transmembrane region" description="Helical" evidence="1">
    <location>
        <begin position="20"/>
        <end position="37"/>
    </location>
</feature>
<evidence type="ECO:0000313" key="3">
    <source>
        <dbReference type="Proteomes" id="UP000231383"/>
    </source>
</evidence>
<accession>A0A2M8F4Y0</accession>